<dbReference type="AlphaFoldDB" id="A0A0E9S3C6"/>
<proteinExistence type="predicted"/>
<organism evidence="1">
    <name type="scientific">Anguilla anguilla</name>
    <name type="common">European freshwater eel</name>
    <name type="synonym">Muraena anguilla</name>
    <dbReference type="NCBI Taxonomy" id="7936"/>
    <lineage>
        <taxon>Eukaryota</taxon>
        <taxon>Metazoa</taxon>
        <taxon>Chordata</taxon>
        <taxon>Craniata</taxon>
        <taxon>Vertebrata</taxon>
        <taxon>Euteleostomi</taxon>
        <taxon>Actinopterygii</taxon>
        <taxon>Neopterygii</taxon>
        <taxon>Teleostei</taxon>
        <taxon>Anguilliformes</taxon>
        <taxon>Anguillidae</taxon>
        <taxon>Anguilla</taxon>
    </lineage>
</organism>
<accession>A0A0E9S3C6</accession>
<evidence type="ECO:0000313" key="1">
    <source>
        <dbReference type="EMBL" id="JAH35909.1"/>
    </source>
</evidence>
<protein>
    <submittedName>
        <fullName evidence="1">Uncharacterized protein</fullName>
    </submittedName>
</protein>
<sequence>MNTHTLITDMRNPCLNSLSHSKSINRKLNLIPAYTKHCLR</sequence>
<reference evidence="1" key="2">
    <citation type="journal article" date="2015" name="Fish Shellfish Immunol.">
        <title>Early steps in the European eel (Anguilla anguilla)-Vibrio vulnificus interaction in the gills: Role of the RtxA13 toxin.</title>
        <authorList>
            <person name="Callol A."/>
            <person name="Pajuelo D."/>
            <person name="Ebbesson L."/>
            <person name="Teles M."/>
            <person name="MacKenzie S."/>
            <person name="Amaro C."/>
        </authorList>
    </citation>
    <scope>NUCLEOTIDE SEQUENCE</scope>
</reference>
<reference evidence="1" key="1">
    <citation type="submission" date="2014-11" db="EMBL/GenBank/DDBJ databases">
        <authorList>
            <person name="Amaro Gonzalez C."/>
        </authorList>
    </citation>
    <scope>NUCLEOTIDE SEQUENCE</scope>
</reference>
<dbReference type="EMBL" id="GBXM01072668">
    <property type="protein sequence ID" value="JAH35909.1"/>
    <property type="molecule type" value="Transcribed_RNA"/>
</dbReference>
<name>A0A0E9S3C6_ANGAN</name>